<sequence length="170" mass="19681">MPRFRFDLTLKLSHGDNKHCVSVARDIFVRLVQCGEYDGLKPEEKDPDAILLLLTNYAKERYFRKNNEKMWPPEKQMERAKSQLRMARRRNLIKAREETALEIGGLAKFRPMIAKCTSDDETDNEVPVASTSKPVHPNQSLKFCKVRRQKTLRKQAPASKATSEPSRQHT</sequence>
<dbReference type="AlphaFoldDB" id="A0A5B0PMJ1"/>
<evidence type="ECO:0000256" key="1">
    <source>
        <dbReference type="SAM" id="MobiDB-lite"/>
    </source>
</evidence>
<proteinExistence type="predicted"/>
<name>A0A5B0PMJ1_PUCGR</name>
<feature type="compositionally biased region" description="Basic residues" evidence="1">
    <location>
        <begin position="144"/>
        <end position="153"/>
    </location>
</feature>
<accession>A0A5B0PMJ1</accession>
<dbReference type="Proteomes" id="UP000324748">
    <property type="component" value="Unassembled WGS sequence"/>
</dbReference>
<keyword evidence="3" id="KW-1185">Reference proteome</keyword>
<gene>
    <name evidence="2" type="ORF">PGT21_030240</name>
</gene>
<evidence type="ECO:0000313" key="2">
    <source>
        <dbReference type="EMBL" id="KAA1101788.1"/>
    </source>
</evidence>
<feature type="compositionally biased region" description="Polar residues" evidence="1">
    <location>
        <begin position="129"/>
        <end position="141"/>
    </location>
</feature>
<dbReference type="OrthoDB" id="2507498at2759"/>
<comment type="caution">
    <text evidence="2">The sequence shown here is derived from an EMBL/GenBank/DDBJ whole genome shotgun (WGS) entry which is preliminary data.</text>
</comment>
<organism evidence="2 3">
    <name type="scientific">Puccinia graminis f. sp. tritici</name>
    <dbReference type="NCBI Taxonomy" id="56615"/>
    <lineage>
        <taxon>Eukaryota</taxon>
        <taxon>Fungi</taxon>
        <taxon>Dikarya</taxon>
        <taxon>Basidiomycota</taxon>
        <taxon>Pucciniomycotina</taxon>
        <taxon>Pucciniomycetes</taxon>
        <taxon>Pucciniales</taxon>
        <taxon>Pucciniaceae</taxon>
        <taxon>Puccinia</taxon>
    </lineage>
</organism>
<protein>
    <submittedName>
        <fullName evidence="2">Uncharacterized protein</fullName>
    </submittedName>
</protein>
<feature type="compositionally biased region" description="Polar residues" evidence="1">
    <location>
        <begin position="160"/>
        <end position="170"/>
    </location>
</feature>
<dbReference type="EMBL" id="VSWC01000053">
    <property type="protein sequence ID" value="KAA1101788.1"/>
    <property type="molecule type" value="Genomic_DNA"/>
</dbReference>
<feature type="region of interest" description="Disordered" evidence="1">
    <location>
        <begin position="118"/>
        <end position="170"/>
    </location>
</feature>
<reference evidence="2 3" key="1">
    <citation type="submission" date="2019-05" db="EMBL/GenBank/DDBJ databases">
        <title>Emergence of the Ug99 lineage of the wheat stem rust pathogen through somatic hybridization.</title>
        <authorList>
            <person name="Li F."/>
            <person name="Upadhyaya N.M."/>
            <person name="Sperschneider J."/>
            <person name="Matny O."/>
            <person name="Nguyen-Phuc H."/>
            <person name="Mago R."/>
            <person name="Raley C."/>
            <person name="Miller M.E."/>
            <person name="Silverstein K.A.T."/>
            <person name="Henningsen E."/>
            <person name="Hirsch C.D."/>
            <person name="Visser B."/>
            <person name="Pretorius Z.A."/>
            <person name="Steffenson B.J."/>
            <person name="Schwessinger B."/>
            <person name="Dodds P.N."/>
            <person name="Figueroa M."/>
        </authorList>
    </citation>
    <scope>NUCLEOTIDE SEQUENCE [LARGE SCALE GENOMIC DNA]</scope>
    <source>
        <strain evidence="2">21-0</strain>
    </source>
</reference>
<evidence type="ECO:0000313" key="3">
    <source>
        <dbReference type="Proteomes" id="UP000324748"/>
    </source>
</evidence>